<dbReference type="Gene3D" id="3.40.50.720">
    <property type="entry name" value="NAD(P)-binding Rossmann-like Domain"/>
    <property type="match status" value="1"/>
</dbReference>
<feature type="domain" description="NAD-dependent epimerase/dehydratase" evidence="13">
    <location>
        <begin position="42"/>
        <end position="277"/>
    </location>
</feature>
<dbReference type="Pfam" id="PF01370">
    <property type="entry name" value="Epimerase"/>
    <property type="match status" value="1"/>
</dbReference>
<keyword evidence="8" id="KW-0333">Golgi apparatus</keyword>
<evidence type="ECO:0000256" key="6">
    <source>
        <dbReference type="ARBA" id="ARBA00022989"/>
    </source>
</evidence>
<dbReference type="InterPro" id="IPR001509">
    <property type="entry name" value="Epimerase_deHydtase"/>
</dbReference>
<accession>A0A7I7MEP3</accession>
<dbReference type="FunFam" id="3.40.50.720:FF:000065">
    <property type="entry name" value="UDP-glucuronic acid decarboxylase 1"/>
    <property type="match status" value="1"/>
</dbReference>
<evidence type="ECO:0000256" key="10">
    <source>
        <dbReference type="ARBA" id="ARBA00023180"/>
    </source>
</evidence>
<keyword evidence="3" id="KW-0812">Transmembrane</keyword>
<dbReference type="SUPFAM" id="SSF51735">
    <property type="entry name" value="NAD(P)-binding Rossmann-fold domains"/>
    <property type="match status" value="1"/>
</dbReference>
<dbReference type="Proteomes" id="UP000466514">
    <property type="component" value="Chromosome"/>
</dbReference>
<evidence type="ECO:0000256" key="12">
    <source>
        <dbReference type="ARBA" id="ARBA00037859"/>
    </source>
</evidence>
<name>A0A7I7MEP3_9MYCO</name>
<keyword evidence="7" id="KW-0520">NAD</keyword>
<organism evidence="14 15">
    <name type="scientific">Mycolicibacterium psychrotolerans</name>
    <dbReference type="NCBI Taxonomy" id="216929"/>
    <lineage>
        <taxon>Bacteria</taxon>
        <taxon>Bacillati</taxon>
        <taxon>Actinomycetota</taxon>
        <taxon>Actinomycetes</taxon>
        <taxon>Mycobacteriales</taxon>
        <taxon>Mycobacteriaceae</taxon>
        <taxon>Mycolicibacterium</taxon>
    </lineage>
</organism>
<keyword evidence="10" id="KW-0325">Glycoprotein</keyword>
<dbReference type="GO" id="GO:0042732">
    <property type="term" value="P:D-xylose metabolic process"/>
    <property type="evidence" value="ECO:0007669"/>
    <property type="project" value="InterPro"/>
</dbReference>
<reference evidence="14 15" key="1">
    <citation type="journal article" date="2019" name="Emerg. Microbes Infect.">
        <title>Comprehensive subspecies identification of 175 nontuberculous mycobacteria species based on 7547 genomic profiles.</title>
        <authorList>
            <person name="Matsumoto Y."/>
            <person name="Kinjo T."/>
            <person name="Motooka D."/>
            <person name="Nabeya D."/>
            <person name="Jung N."/>
            <person name="Uechi K."/>
            <person name="Horii T."/>
            <person name="Iida T."/>
            <person name="Fujita J."/>
            <person name="Nakamura S."/>
        </authorList>
    </citation>
    <scope>NUCLEOTIDE SEQUENCE [LARGE SCALE GENOMIC DNA]</scope>
    <source>
        <strain evidence="14 15">JCM 13323</strain>
    </source>
</reference>
<evidence type="ECO:0000313" key="14">
    <source>
        <dbReference type="EMBL" id="BBX70260.1"/>
    </source>
</evidence>
<evidence type="ECO:0000256" key="9">
    <source>
        <dbReference type="ARBA" id="ARBA00023136"/>
    </source>
</evidence>
<dbReference type="PANTHER" id="PTHR43078:SF6">
    <property type="entry name" value="UDP-GLUCURONIC ACID DECARBOXYLASE 1"/>
    <property type="match status" value="1"/>
</dbReference>
<dbReference type="GO" id="GO:0048040">
    <property type="term" value="F:UDP-glucuronate decarboxylase activity"/>
    <property type="evidence" value="ECO:0007669"/>
    <property type="project" value="TreeGrafter"/>
</dbReference>
<dbReference type="EMBL" id="AP022574">
    <property type="protein sequence ID" value="BBX70260.1"/>
    <property type="molecule type" value="Genomic_DNA"/>
</dbReference>
<evidence type="ECO:0000313" key="15">
    <source>
        <dbReference type="Proteomes" id="UP000466514"/>
    </source>
</evidence>
<keyword evidence="4" id="KW-0210">Decarboxylase</keyword>
<keyword evidence="6" id="KW-1133">Transmembrane helix</keyword>
<evidence type="ECO:0000256" key="11">
    <source>
        <dbReference type="ARBA" id="ARBA00023239"/>
    </source>
</evidence>
<dbReference type="GO" id="GO:0070403">
    <property type="term" value="F:NAD+ binding"/>
    <property type="evidence" value="ECO:0007669"/>
    <property type="project" value="InterPro"/>
</dbReference>
<dbReference type="AlphaFoldDB" id="A0A7I7MEP3"/>
<dbReference type="KEGG" id="mpsc:MPSYJ_37210"/>
<protein>
    <submittedName>
        <fullName evidence="14">dTDP-glucose 4,6-dehydratase</fullName>
    </submittedName>
</protein>
<evidence type="ECO:0000256" key="1">
    <source>
        <dbReference type="ARBA" id="ARBA00001911"/>
    </source>
</evidence>
<gene>
    <name evidence="14" type="primary">rfbB</name>
    <name evidence="14" type="ORF">MPSYJ_37210</name>
</gene>
<evidence type="ECO:0000256" key="3">
    <source>
        <dbReference type="ARBA" id="ARBA00022692"/>
    </source>
</evidence>
<evidence type="ECO:0000256" key="4">
    <source>
        <dbReference type="ARBA" id="ARBA00022793"/>
    </source>
</evidence>
<comment type="subcellular location">
    <subcellularLocation>
        <location evidence="2">Golgi apparatus membrane</location>
        <topology evidence="2">Single-pass type II membrane protein</topology>
    </subcellularLocation>
    <subcellularLocation>
        <location evidence="12">Golgi apparatus</location>
        <location evidence="12">Golgi stack membrane</location>
    </subcellularLocation>
</comment>
<proteinExistence type="predicted"/>
<comment type="cofactor">
    <cofactor evidence="1">
        <name>NAD(+)</name>
        <dbReference type="ChEBI" id="CHEBI:57540"/>
    </cofactor>
</comment>
<evidence type="ECO:0000256" key="7">
    <source>
        <dbReference type="ARBA" id="ARBA00023027"/>
    </source>
</evidence>
<dbReference type="InterPro" id="IPR036291">
    <property type="entry name" value="NAD(P)-bd_dom_sf"/>
</dbReference>
<dbReference type="InterPro" id="IPR044516">
    <property type="entry name" value="UXS-like"/>
</dbReference>
<evidence type="ECO:0000259" key="13">
    <source>
        <dbReference type="Pfam" id="PF01370"/>
    </source>
</evidence>
<evidence type="ECO:0000256" key="2">
    <source>
        <dbReference type="ARBA" id="ARBA00004323"/>
    </source>
</evidence>
<sequence length="359" mass="38358">MANSAERFRLAMTNDVRAPRGSEVMADGATRSAPAETRFGHVLVTGGEGFVGRHLCATLAAAGTQVVCVDNLSTSAPRFAELPPGVQFAQHDITAPLPQPWADMDFDAIFHLASPASPPDYLRLPLATLRTGAVGTATVLDLADRCGARVVLASTSEVYGDPLEHPQRESYWGNVNPIGPRSVYDEAKRYAEALAFAYHRDHGTDIGVARIFNTYGPGMRPDDGRAVPTFCRQALCGMPLTVAGDGTQTRSLCYVDDTVAGLIALAARPVTGPVNIGNPVELPVREIAEIIRGLAGADVPIEHHPAVTDDPQRRCPDITEARELLGWEPSVSYHDGLTATVDWFRDVLATADVPTAQAT</sequence>
<dbReference type="PANTHER" id="PTHR43078">
    <property type="entry name" value="UDP-GLUCURONIC ACID DECARBOXYLASE-RELATED"/>
    <property type="match status" value="1"/>
</dbReference>
<keyword evidence="15" id="KW-1185">Reference proteome</keyword>
<evidence type="ECO:0000256" key="8">
    <source>
        <dbReference type="ARBA" id="ARBA00023034"/>
    </source>
</evidence>
<evidence type="ECO:0000256" key="5">
    <source>
        <dbReference type="ARBA" id="ARBA00022968"/>
    </source>
</evidence>
<keyword evidence="11" id="KW-0456">Lyase</keyword>
<keyword evidence="9" id="KW-0472">Membrane</keyword>
<keyword evidence="5" id="KW-0735">Signal-anchor</keyword>
<dbReference type="GO" id="GO:0005737">
    <property type="term" value="C:cytoplasm"/>
    <property type="evidence" value="ECO:0007669"/>
    <property type="project" value="TreeGrafter"/>
</dbReference>